<dbReference type="EMBL" id="LSRX01001546">
    <property type="protein sequence ID" value="OLP78902.1"/>
    <property type="molecule type" value="Genomic_DNA"/>
</dbReference>
<reference evidence="4 5" key="1">
    <citation type="submission" date="2016-02" db="EMBL/GenBank/DDBJ databases">
        <title>Genome analysis of coral dinoflagellate symbionts highlights evolutionary adaptations to a symbiotic lifestyle.</title>
        <authorList>
            <person name="Aranda M."/>
            <person name="Li Y."/>
            <person name="Liew Y.J."/>
            <person name="Baumgarten S."/>
            <person name="Simakov O."/>
            <person name="Wilson M."/>
            <person name="Piel J."/>
            <person name="Ashoor H."/>
            <person name="Bougouffa S."/>
            <person name="Bajic V.B."/>
            <person name="Ryu T."/>
            <person name="Ravasi T."/>
            <person name="Bayer T."/>
            <person name="Micklem G."/>
            <person name="Kim H."/>
            <person name="Bhak J."/>
            <person name="Lajeunesse T.C."/>
            <person name="Voolstra C.R."/>
        </authorList>
    </citation>
    <scope>NUCLEOTIDE SEQUENCE [LARGE SCALE GENOMIC DNA]</scope>
    <source>
        <strain evidence="4 5">CCMP2467</strain>
    </source>
</reference>
<evidence type="ECO:0000259" key="3">
    <source>
        <dbReference type="PROSITE" id="PS50158"/>
    </source>
</evidence>
<gene>
    <name evidence="4" type="ORF">AK812_SmicGene40867</name>
</gene>
<feature type="region of interest" description="Disordered" evidence="2">
    <location>
        <begin position="1081"/>
        <end position="1202"/>
    </location>
</feature>
<dbReference type="InterPro" id="IPR036875">
    <property type="entry name" value="Znf_CCHC_sf"/>
</dbReference>
<protein>
    <recommendedName>
        <fullName evidence="3">CCHC-type domain-containing protein</fullName>
    </recommendedName>
</protein>
<feature type="compositionally biased region" description="Basic and acidic residues" evidence="2">
    <location>
        <begin position="345"/>
        <end position="373"/>
    </location>
</feature>
<feature type="compositionally biased region" description="Basic and acidic residues" evidence="2">
    <location>
        <begin position="646"/>
        <end position="679"/>
    </location>
</feature>
<keyword evidence="1" id="KW-0863">Zinc-finger</keyword>
<keyword evidence="1" id="KW-0479">Metal-binding</keyword>
<feature type="compositionally biased region" description="Basic and acidic residues" evidence="2">
    <location>
        <begin position="1128"/>
        <end position="1186"/>
    </location>
</feature>
<feature type="region of interest" description="Disordered" evidence="2">
    <location>
        <begin position="646"/>
        <end position="682"/>
    </location>
</feature>
<feature type="compositionally biased region" description="Acidic residues" evidence="2">
    <location>
        <begin position="1187"/>
        <end position="1197"/>
    </location>
</feature>
<feature type="region of interest" description="Disordered" evidence="2">
    <location>
        <begin position="751"/>
        <end position="773"/>
    </location>
</feature>
<dbReference type="OrthoDB" id="430917at2759"/>
<keyword evidence="5" id="KW-1185">Reference proteome</keyword>
<feature type="compositionally biased region" description="Basic and acidic residues" evidence="2">
    <location>
        <begin position="1101"/>
        <end position="1110"/>
    </location>
</feature>
<evidence type="ECO:0000313" key="5">
    <source>
        <dbReference type="Proteomes" id="UP000186817"/>
    </source>
</evidence>
<feature type="compositionally biased region" description="Basic residues" evidence="2">
    <location>
        <begin position="253"/>
        <end position="273"/>
    </location>
</feature>
<feature type="region of interest" description="Disordered" evidence="2">
    <location>
        <begin position="230"/>
        <end position="296"/>
    </location>
</feature>
<organism evidence="4 5">
    <name type="scientific">Symbiodinium microadriaticum</name>
    <name type="common">Dinoflagellate</name>
    <name type="synonym">Zooxanthella microadriatica</name>
    <dbReference type="NCBI Taxonomy" id="2951"/>
    <lineage>
        <taxon>Eukaryota</taxon>
        <taxon>Sar</taxon>
        <taxon>Alveolata</taxon>
        <taxon>Dinophyceae</taxon>
        <taxon>Suessiales</taxon>
        <taxon>Symbiodiniaceae</taxon>
        <taxon>Symbiodinium</taxon>
    </lineage>
</organism>
<dbReference type="Pfam" id="PF00098">
    <property type="entry name" value="zf-CCHC"/>
    <property type="match status" value="1"/>
</dbReference>
<dbReference type="SUPFAM" id="SSF57756">
    <property type="entry name" value="Retrovirus zinc finger-like domains"/>
    <property type="match status" value="1"/>
</dbReference>
<proteinExistence type="predicted"/>
<name>A0A1Q9C7I6_SYMMI</name>
<feature type="domain" description="CCHC-type" evidence="3">
    <location>
        <begin position="300"/>
        <end position="313"/>
    </location>
</feature>
<feature type="compositionally biased region" description="Low complexity" evidence="2">
    <location>
        <begin position="1301"/>
        <end position="1312"/>
    </location>
</feature>
<dbReference type="InterPro" id="IPR001878">
    <property type="entry name" value="Znf_CCHC"/>
</dbReference>
<dbReference type="GO" id="GO:0008270">
    <property type="term" value="F:zinc ion binding"/>
    <property type="evidence" value="ECO:0007669"/>
    <property type="project" value="UniProtKB-KW"/>
</dbReference>
<evidence type="ECO:0000256" key="2">
    <source>
        <dbReference type="SAM" id="MobiDB-lite"/>
    </source>
</evidence>
<keyword evidence="1" id="KW-0862">Zinc</keyword>
<dbReference type="GO" id="GO:0003676">
    <property type="term" value="F:nucleic acid binding"/>
    <property type="evidence" value="ECO:0007669"/>
    <property type="project" value="InterPro"/>
</dbReference>
<evidence type="ECO:0000256" key="1">
    <source>
        <dbReference type="PROSITE-ProRule" id="PRU00047"/>
    </source>
</evidence>
<feature type="compositionally biased region" description="Basic and acidic residues" evidence="2">
    <location>
        <begin position="230"/>
        <end position="241"/>
    </location>
</feature>
<dbReference type="Proteomes" id="UP000186817">
    <property type="component" value="Unassembled WGS sequence"/>
</dbReference>
<accession>A0A1Q9C7I6</accession>
<evidence type="ECO:0000313" key="4">
    <source>
        <dbReference type="EMBL" id="OLP78902.1"/>
    </source>
</evidence>
<dbReference type="PROSITE" id="PS50158">
    <property type="entry name" value="ZF_CCHC"/>
    <property type="match status" value="1"/>
</dbReference>
<feature type="region of interest" description="Disordered" evidence="2">
    <location>
        <begin position="1299"/>
        <end position="1344"/>
    </location>
</feature>
<sequence>MPKSFVLVEETQHKKVLLVTFGLEKLEYSHRSRKVYSGLTKLMNSFPQQKSYNFSLTEKKHEDVLLESLRTNFSRFQDCRDMHNPDKDKSTRDRLGTYPENLYDMIQNPHKKHKWEAFAQEVIPAVHKLIQDQAQYKELRDHLSHRRRALLYRSTRAADAFSPNTTEEEVSQWGDWSFGFRNFLSFMDWRYLTDLKMAEQRTAPIDSSDMDGDFFEGCTAIEEEIRKEKEIRKGKEKEKVTKGKGYGGYGRGRGGKGKGKKGRGRGGKGKKGYGKNARQVENKGYGGKGKGDGKGKGVTCYDCGKTGHIASECWSRPNDSKGKGKKGKIRNVREDEESDSWNESNQHDHPQGQQRGSHDAGNVRRAGDVRGNERVRRIETGSMPIIEKVEDDEDFIDLGALFAGFSEGDALRMVKMIPVCDMSMGGKEEYEKDELHWWYESTRSQQEWMERRAETLLDSPVIEDMIENKVRMVNLWDDSLTEVVLDSGADTHVLPLSYYSEELGTSAYPKLKLVIRDAQGNAIHTTEQKMNITFEFRKENGKKICIMDSAVFGNVTTTLLTTYEEEEVKWSELEFFECGEEWSGRERIEITASKRWNVVVTIMEREPCGMEAYGKYVNPFTTGIEEEKNTKRKSDEEKDRDELMKELDAMESGEKIPDDDERNTYEEKEEKRKQVEEKLPSIGESMEEKMNVGGIELTPESTLREMRKACEILRVGKTGSKAQVWKRMKEAVATSKLKELVEISKKIDEEFSRKPEGEKRPEPPSEEERKLHELTHLPKADWCESCTATRSREDNFEVSEKKHEASLVSMDFKFTGTRDEDNAKDPKDTLAISLVMVDQETKFVHMIPVPTKEATSYLVEEVCRVLMLLNSKVILRTDTEPAMISLRRKVQGIRKLKKLETEVQDVAPDAHEGMQAERWVQTVRNLSKTLVCHAETEAKVKITSASECTLYPWAGKGLKIKVEGPMDEREGSMSFLKRGFQATEDGNVEMTINPKYIEGLVEVLGLEKAYTKKIPCPADNGRAFQAQKNGMEPLTPELHHVCRKGERKEKEREDLMKEMAKVTKDQDAEKRKDELRKRLTEQLQQQEVDPQESAKRRRRNLAKEAVEAVKAKASKPSESSSSEETEKEEEKKEEPKESGERPEEPAEQAEEPKEGEKPEEAEKAKEPEKEVVQTPDEAKEDEKLEEEKGEEEEEVDPADMHMMNMCGKVSVKLKKYKRHQKTKQLKKDRAGGIEDEMLKEIMSHMSTRVPQILPSKECKGLQLLVKEGSKRTRLENVRERRVKTAKATGQSFTERLKARQLRLQAQQSSASSPYPLDAVQQEQDRSEVQSPSFSHVSEVEQDEQEGLLHDPSLLQMVAEPNPPVIEGRLIEKSVASEISRSALPSPTFPWERGVFRSIFGSEDPSNPFDNLVINVPGPLLPTHSPAAAVSEPRPPIPTLDIASRAFGAFQDLHPSHERDQLMDRAVCKLQLIVGRCNKSRLSSELSNALEAASPQVQLQETIAACVGLRSPHTVLKRANAILAFLRWADKEDTLEPLSEGTVWDFFSWLKREGALLAIIPLTAAF</sequence>
<comment type="caution">
    <text evidence="4">The sequence shown here is derived from an EMBL/GenBank/DDBJ whole genome shotgun (WGS) entry which is preliminary data.</text>
</comment>
<dbReference type="SMART" id="SM00343">
    <property type="entry name" value="ZnF_C2HC"/>
    <property type="match status" value="1"/>
</dbReference>
<feature type="region of interest" description="Disordered" evidence="2">
    <location>
        <begin position="311"/>
        <end position="373"/>
    </location>
</feature>
<dbReference type="Gene3D" id="4.10.60.10">
    <property type="entry name" value="Zinc finger, CCHC-type"/>
    <property type="match status" value="1"/>
</dbReference>